<reference evidence="2 3" key="1">
    <citation type="journal article" date="2024" name="J Genomics">
        <title>Draft genome sequencing and assembly of Favolaschia claudopus CIRM-BRFM 2984 isolated from oak limbs.</title>
        <authorList>
            <person name="Navarro D."/>
            <person name="Drula E."/>
            <person name="Chaduli D."/>
            <person name="Cazenave R."/>
            <person name="Ahrendt S."/>
            <person name="Wang J."/>
            <person name="Lipzen A."/>
            <person name="Daum C."/>
            <person name="Barry K."/>
            <person name="Grigoriev I.V."/>
            <person name="Favel A."/>
            <person name="Rosso M.N."/>
            <person name="Martin F."/>
        </authorList>
    </citation>
    <scope>NUCLEOTIDE SEQUENCE [LARGE SCALE GENOMIC DNA]</scope>
    <source>
        <strain evidence="2 3">CIRM-BRFM 2984</strain>
    </source>
</reference>
<sequence>MTLEEEGELGWRGKLSSSDAALALESVKEKSTSSFSTAIRAVTSNAVEIVYEEVRDETTMRARGRPSSRSSRSDAALALETVSNRSELGIQDQRQTGKRDRRRKGNVRLRCPPISTLPPRYPLALADKRFPSFQPQSVLSGIATRSSRIDSLHRRKIPTDRHTARVVSKALKRIRTTKSRL</sequence>
<name>A0AAW0BHM1_9AGAR</name>
<evidence type="ECO:0000313" key="2">
    <source>
        <dbReference type="EMBL" id="KAK7025733.1"/>
    </source>
</evidence>
<dbReference type="AlphaFoldDB" id="A0AAW0BHM1"/>
<comment type="caution">
    <text evidence="2">The sequence shown here is derived from an EMBL/GenBank/DDBJ whole genome shotgun (WGS) entry which is preliminary data.</text>
</comment>
<proteinExistence type="predicted"/>
<evidence type="ECO:0000313" key="3">
    <source>
        <dbReference type="Proteomes" id="UP001362999"/>
    </source>
</evidence>
<feature type="region of interest" description="Disordered" evidence="1">
    <location>
        <begin position="82"/>
        <end position="106"/>
    </location>
</feature>
<dbReference type="EMBL" id="JAWWNJ010000033">
    <property type="protein sequence ID" value="KAK7025733.1"/>
    <property type="molecule type" value="Genomic_DNA"/>
</dbReference>
<accession>A0AAW0BHM1</accession>
<gene>
    <name evidence="2" type="ORF">R3P38DRAFT_2778530</name>
</gene>
<protein>
    <submittedName>
        <fullName evidence="2">Uncharacterized protein</fullName>
    </submittedName>
</protein>
<dbReference type="Proteomes" id="UP001362999">
    <property type="component" value="Unassembled WGS sequence"/>
</dbReference>
<feature type="compositionally biased region" description="Low complexity" evidence="1">
    <location>
        <begin position="65"/>
        <end position="76"/>
    </location>
</feature>
<organism evidence="2 3">
    <name type="scientific">Favolaschia claudopus</name>
    <dbReference type="NCBI Taxonomy" id="2862362"/>
    <lineage>
        <taxon>Eukaryota</taxon>
        <taxon>Fungi</taxon>
        <taxon>Dikarya</taxon>
        <taxon>Basidiomycota</taxon>
        <taxon>Agaricomycotina</taxon>
        <taxon>Agaricomycetes</taxon>
        <taxon>Agaricomycetidae</taxon>
        <taxon>Agaricales</taxon>
        <taxon>Marasmiineae</taxon>
        <taxon>Mycenaceae</taxon>
        <taxon>Favolaschia</taxon>
    </lineage>
</organism>
<keyword evidence="3" id="KW-1185">Reference proteome</keyword>
<evidence type="ECO:0000256" key="1">
    <source>
        <dbReference type="SAM" id="MobiDB-lite"/>
    </source>
</evidence>
<feature type="region of interest" description="Disordered" evidence="1">
    <location>
        <begin position="57"/>
        <end position="76"/>
    </location>
</feature>